<evidence type="ECO:0000256" key="5">
    <source>
        <dbReference type="ARBA" id="ARBA00022679"/>
    </source>
</evidence>
<keyword evidence="6 10" id="KW-0812">Transmembrane</keyword>
<name>A0ABD1LHX1_9FABA</name>
<feature type="transmembrane region" description="Helical" evidence="10">
    <location>
        <begin position="189"/>
        <end position="215"/>
    </location>
</feature>
<comment type="caution">
    <text evidence="11">The sequence shown here is derived from an EMBL/GenBank/DDBJ whole genome shotgun (WGS) entry which is preliminary data.</text>
</comment>
<accession>A0ABD1LHX1</accession>
<evidence type="ECO:0000256" key="2">
    <source>
        <dbReference type="ARBA" id="ARBA00005985"/>
    </source>
</evidence>
<dbReference type="EMBL" id="JBGMDY010000009">
    <property type="protein sequence ID" value="KAL2323107.1"/>
    <property type="molecule type" value="Genomic_DNA"/>
</dbReference>
<evidence type="ECO:0000256" key="1">
    <source>
        <dbReference type="ARBA" id="ARBA00004508"/>
    </source>
</evidence>
<comment type="similarity">
    <text evidence="2">Belongs to the UbiA prenyltransferase family.</text>
</comment>
<dbReference type="InterPro" id="IPR044878">
    <property type="entry name" value="UbiA_sf"/>
</dbReference>
<dbReference type="GO" id="GO:0031969">
    <property type="term" value="C:chloroplast membrane"/>
    <property type="evidence" value="ECO:0007669"/>
    <property type="project" value="UniProtKB-SubCell"/>
</dbReference>
<sequence>MDSLRFISSPNVASLTNGGNHWRSKHFIKNIYYPSSYPSKILHHKRKPQTEYSYLRFQQPMLNQHYKCTGEGSAYQDCNEQYGPKVTSRPYSDSEPDVSYAKRTLNFIKKLLGAFFMFTSPYAILTQTLGIISASLLAVENISDISPLFFIGVLQVAIPHLFMAVFFAGMNQLTDLEIDKINKPYLPLVSGQISFTTGVIIAASSLALSLCLGWVTGSWPLILGLLWCCVLSIAYSINVPFLRWKGKPLLAAMCICSTWAVVFPISSFLHLQTSVFKRPLIFPRSLIFAVTFMSLYSAGIALCKDIPDVEGDAKFGIYSFAARFGEKRVFQICVSLFKMAFGVALLAGATSSSLWIKIVTALGHSILASVFWYQAKTTNLSSKSSITSFYFFTWKLLCAEYFLMPIVR</sequence>
<keyword evidence="8 10" id="KW-1133">Transmembrane helix</keyword>
<dbReference type="Gene3D" id="1.10.357.140">
    <property type="entry name" value="UbiA prenyltransferase"/>
    <property type="match status" value="1"/>
</dbReference>
<evidence type="ECO:0000313" key="12">
    <source>
        <dbReference type="Proteomes" id="UP001603857"/>
    </source>
</evidence>
<dbReference type="InterPro" id="IPR000537">
    <property type="entry name" value="UbiA_prenyltransferase"/>
</dbReference>
<feature type="transmembrane region" description="Helical" evidence="10">
    <location>
        <begin position="354"/>
        <end position="375"/>
    </location>
</feature>
<keyword evidence="5" id="KW-0808">Transferase</keyword>
<keyword evidence="12" id="KW-1185">Reference proteome</keyword>
<dbReference type="InterPro" id="IPR044502">
    <property type="entry name" value="AtHST-like"/>
</dbReference>
<feature type="transmembrane region" description="Helical" evidence="10">
    <location>
        <begin position="387"/>
        <end position="407"/>
    </location>
</feature>
<evidence type="ECO:0000256" key="3">
    <source>
        <dbReference type="ARBA" id="ARBA00022528"/>
    </source>
</evidence>
<comment type="subcellular location">
    <subcellularLocation>
        <location evidence="1">Plastid</location>
        <location evidence="1">Chloroplast membrane</location>
        <topology evidence="1">Multi-pass membrane protein</topology>
    </subcellularLocation>
</comment>
<feature type="transmembrane region" description="Helical" evidence="10">
    <location>
        <begin position="221"/>
        <end position="242"/>
    </location>
</feature>
<dbReference type="Gene3D" id="1.20.120.1780">
    <property type="entry name" value="UbiA prenyltransferase"/>
    <property type="match status" value="1"/>
</dbReference>
<keyword evidence="7" id="KW-0809">Transit peptide</keyword>
<dbReference type="AlphaFoldDB" id="A0ABD1LHX1"/>
<feature type="transmembrane region" description="Helical" evidence="10">
    <location>
        <begin position="329"/>
        <end position="348"/>
    </location>
</feature>
<gene>
    <name evidence="11" type="ORF">Fmac_027486</name>
</gene>
<feature type="transmembrane region" description="Helical" evidence="10">
    <location>
        <begin position="111"/>
        <end position="139"/>
    </location>
</feature>
<evidence type="ECO:0000256" key="8">
    <source>
        <dbReference type="ARBA" id="ARBA00022989"/>
    </source>
</evidence>
<feature type="transmembrane region" description="Helical" evidence="10">
    <location>
        <begin position="249"/>
        <end position="269"/>
    </location>
</feature>
<evidence type="ECO:0000256" key="4">
    <source>
        <dbReference type="ARBA" id="ARBA00022640"/>
    </source>
</evidence>
<evidence type="ECO:0000256" key="10">
    <source>
        <dbReference type="SAM" id="Phobius"/>
    </source>
</evidence>
<protein>
    <submittedName>
        <fullName evidence="11">Uncharacterized protein</fullName>
    </submittedName>
</protein>
<evidence type="ECO:0000256" key="6">
    <source>
        <dbReference type="ARBA" id="ARBA00022692"/>
    </source>
</evidence>
<keyword evidence="4" id="KW-0934">Plastid</keyword>
<dbReference type="GO" id="GO:0016740">
    <property type="term" value="F:transferase activity"/>
    <property type="evidence" value="ECO:0007669"/>
    <property type="project" value="UniProtKB-KW"/>
</dbReference>
<dbReference type="Proteomes" id="UP001603857">
    <property type="component" value="Unassembled WGS sequence"/>
</dbReference>
<keyword evidence="9 10" id="KW-0472">Membrane</keyword>
<evidence type="ECO:0000256" key="9">
    <source>
        <dbReference type="ARBA" id="ARBA00023136"/>
    </source>
</evidence>
<dbReference type="PANTHER" id="PTHR43009:SF6">
    <property type="entry name" value="HOMOGENTISATE PHYTYLTRANSFERASE 1, CHLOROPLASTIC"/>
    <property type="match status" value="1"/>
</dbReference>
<feature type="transmembrane region" description="Helical" evidence="10">
    <location>
        <begin position="281"/>
        <end position="303"/>
    </location>
</feature>
<reference evidence="11 12" key="1">
    <citation type="submission" date="2024-08" db="EMBL/GenBank/DDBJ databases">
        <title>Insights into the chromosomal genome structure of Flemingia macrophylla.</title>
        <authorList>
            <person name="Ding Y."/>
            <person name="Zhao Y."/>
            <person name="Bi W."/>
            <person name="Wu M."/>
            <person name="Zhao G."/>
            <person name="Gong Y."/>
            <person name="Li W."/>
            <person name="Zhang P."/>
        </authorList>
    </citation>
    <scope>NUCLEOTIDE SEQUENCE [LARGE SCALE GENOMIC DNA]</scope>
    <source>
        <strain evidence="11">DYQJB</strain>
        <tissue evidence="11">Leaf</tissue>
    </source>
</reference>
<proteinExistence type="inferred from homology"/>
<organism evidence="11 12">
    <name type="scientific">Flemingia macrophylla</name>
    <dbReference type="NCBI Taxonomy" id="520843"/>
    <lineage>
        <taxon>Eukaryota</taxon>
        <taxon>Viridiplantae</taxon>
        <taxon>Streptophyta</taxon>
        <taxon>Embryophyta</taxon>
        <taxon>Tracheophyta</taxon>
        <taxon>Spermatophyta</taxon>
        <taxon>Magnoliopsida</taxon>
        <taxon>eudicotyledons</taxon>
        <taxon>Gunneridae</taxon>
        <taxon>Pentapetalae</taxon>
        <taxon>rosids</taxon>
        <taxon>fabids</taxon>
        <taxon>Fabales</taxon>
        <taxon>Fabaceae</taxon>
        <taxon>Papilionoideae</taxon>
        <taxon>50 kb inversion clade</taxon>
        <taxon>NPAAA clade</taxon>
        <taxon>indigoferoid/millettioid clade</taxon>
        <taxon>Phaseoleae</taxon>
        <taxon>Flemingia</taxon>
    </lineage>
</organism>
<feature type="transmembrane region" description="Helical" evidence="10">
    <location>
        <begin position="145"/>
        <end position="168"/>
    </location>
</feature>
<keyword evidence="3" id="KW-0150">Chloroplast</keyword>
<dbReference type="Pfam" id="PF01040">
    <property type="entry name" value="UbiA"/>
    <property type="match status" value="1"/>
</dbReference>
<evidence type="ECO:0000313" key="11">
    <source>
        <dbReference type="EMBL" id="KAL2323107.1"/>
    </source>
</evidence>
<dbReference type="PANTHER" id="PTHR43009">
    <property type="entry name" value="HOMOGENTISATE SOLANESYLTRANSFERASE, CHLOROPLASTIC"/>
    <property type="match status" value="1"/>
</dbReference>
<dbReference type="CDD" id="cd13960">
    <property type="entry name" value="PT_UbiA_HPT1"/>
    <property type="match status" value="1"/>
</dbReference>
<evidence type="ECO:0000256" key="7">
    <source>
        <dbReference type="ARBA" id="ARBA00022946"/>
    </source>
</evidence>